<evidence type="ECO:0000313" key="9">
    <source>
        <dbReference type="Proteomes" id="UP000091956"/>
    </source>
</evidence>
<feature type="repeat" description="TPR" evidence="7">
    <location>
        <begin position="825"/>
        <end position="858"/>
    </location>
</feature>
<feature type="repeat" description="TPR" evidence="7">
    <location>
        <begin position="907"/>
        <end position="940"/>
    </location>
</feature>
<keyword evidence="4" id="KW-0256">Endoplasmic reticulum</keyword>
<name>A0A1B8GTD1_9PEZI</name>
<dbReference type="AlphaFoldDB" id="A0A1B8GTD1"/>
<evidence type="ECO:0000256" key="1">
    <source>
        <dbReference type="ARBA" id="ARBA00004173"/>
    </source>
</evidence>
<protein>
    <submittedName>
        <fullName evidence="8">Uncharacterized protein</fullName>
    </submittedName>
</protein>
<dbReference type="Gene3D" id="3.40.50.300">
    <property type="entry name" value="P-loop containing nucleotide triphosphate hydrolases"/>
    <property type="match status" value="1"/>
</dbReference>
<dbReference type="SUPFAM" id="SSF48452">
    <property type="entry name" value="TPR-like"/>
    <property type="match status" value="3"/>
</dbReference>
<dbReference type="Gene3D" id="3.40.50.1820">
    <property type="entry name" value="alpha/beta hydrolase"/>
    <property type="match status" value="1"/>
</dbReference>
<accession>A0A1B8GTD1</accession>
<dbReference type="InterPro" id="IPR052374">
    <property type="entry name" value="SERAC1"/>
</dbReference>
<proteinExistence type="predicted"/>
<dbReference type="GO" id="GO:0005783">
    <property type="term" value="C:endoplasmic reticulum"/>
    <property type="evidence" value="ECO:0007669"/>
    <property type="project" value="UniProtKB-SubCell"/>
</dbReference>
<dbReference type="GeneID" id="28835709"/>
<dbReference type="InterPro" id="IPR011990">
    <property type="entry name" value="TPR-like_helical_dom_sf"/>
</dbReference>
<dbReference type="InterPro" id="IPR019734">
    <property type="entry name" value="TPR_rpt"/>
</dbReference>
<evidence type="ECO:0000256" key="4">
    <source>
        <dbReference type="ARBA" id="ARBA00022824"/>
    </source>
</evidence>
<evidence type="ECO:0000256" key="6">
    <source>
        <dbReference type="ARBA" id="ARBA00023136"/>
    </source>
</evidence>
<dbReference type="Gene3D" id="1.25.40.10">
    <property type="entry name" value="Tetratricopeptide repeat domain"/>
    <property type="match status" value="3"/>
</dbReference>
<dbReference type="SUPFAM" id="SSF52540">
    <property type="entry name" value="P-loop containing nucleoside triphosphate hydrolases"/>
    <property type="match status" value="1"/>
</dbReference>
<evidence type="ECO:0000256" key="7">
    <source>
        <dbReference type="PROSITE-ProRule" id="PRU00339"/>
    </source>
</evidence>
<evidence type="ECO:0000256" key="2">
    <source>
        <dbReference type="ARBA" id="ARBA00004240"/>
    </source>
</evidence>
<dbReference type="PROSITE" id="PS50005">
    <property type="entry name" value="TPR"/>
    <property type="match status" value="2"/>
</dbReference>
<dbReference type="PANTHER" id="PTHR48182">
    <property type="entry name" value="PROTEIN SERAC1"/>
    <property type="match status" value="1"/>
</dbReference>
<keyword evidence="5" id="KW-0496">Mitochondrion</keyword>
<evidence type="ECO:0000313" key="8">
    <source>
        <dbReference type="EMBL" id="OBT99060.2"/>
    </source>
</evidence>
<dbReference type="EMBL" id="KV460214">
    <property type="protein sequence ID" value="OBT99060.2"/>
    <property type="molecule type" value="Genomic_DNA"/>
</dbReference>
<dbReference type="SMART" id="SM00028">
    <property type="entry name" value="TPR"/>
    <property type="match status" value="7"/>
</dbReference>
<keyword evidence="7" id="KW-0802">TPR repeat</keyword>
<dbReference type="InterPro" id="IPR027417">
    <property type="entry name" value="P-loop_NTPase"/>
</dbReference>
<dbReference type="GO" id="GO:0016020">
    <property type="term" value="C:membrane"/>
    <property type="evidence" value="ECO:0007669"/>
    <property type="project" value="UniProtKB-SubCell"/>
</dbReference>
<evidence type="ECO:0000256" key="3">
    <source>
        <dbReference type="ARBA" id="ARBA00004370"/>
    </source>
</evidence>
<dbReference type="RefSeq" id="XP_059319909.1">
    <property type="nucleotide sequence ID" value="XM_059463433.1"/>
</dbReference>
<evidence type="ECO:0000256" key="5">
    <source>
        <dbReference type="ARBA" id="ARBA00023128"/>
    </source>
</evidence>
<dbReference type="PANTHER" id="PTHR48182:SF2">
    <property type="entry name" value="PROTEIN SERAC1"/>
    <property type="match status" value="1"/>
</dbReference>
<keyword evidence="6" id="KW-0472">Membrane</keyword>
<organism evidence="8 9">
    <name type="scientific">Pseudogymnoascus verrucosus</name>
    <dbReference type="NCBI Taxonomy" id="342668"/>
    <lineage>
        <taxon>Eukaryota</taxon>
        <taxon>Fungi</taxon>
        <taxon>Dikarya</taxon>
        <taxon>Ascomycota</taxon>
        <taxon>Pezizomycotina</taxon>
        <taxon>Leotiomycetes</taxon>
        <taxon>Thelebolales</taxon>
        <taxon>Thelebolaceae</taxon>
        <taxon>Pseudogymnoascus</taxon>
    </lineage>
</organism>
<dbReference type="GO" id="GO:0005739">
    <property type="term" value="C:mitochondrion"/>
    <property type="evidence" value="ECO:0007669"/>
    <property type="project" value="UniProtKB-SubCell"/>
</dbReference>
<dbReference type="STRING" id="342668.A0A1B8GTD1"/>
<dbReference type="SUPFAM" id="SSF53474">
    <property type="entry name" value="alpha/beta-Hydrolases"/>
    <property type="match status" value="1"/>
</dbReference>
<dbReference type="Proteomes" id="UP000091956">
    <property type="component" value="Unassembled WGS sequence"/>
</dbReference>
<dbReference type="Pfam" id="PF13374">
    <property type="entry name" value="TPR_10"/>
    <property type="match status" value="2"/>
</dbReference>
<comment type="subcellular location">
    <subcellularLocation>
        <location evidence="2">Endoplasmic reticulum</location>
    </subcellularLocation>
    <subcellularLocation>
        <location evidence="3">Membrane</location>
    </subcellularLocation>
    <subcellularLocation>
        <location evidence="1">Mitochondrion</location>
    </subcellularLocation>
</comment>
<keyword evidence="9" id="KW-1185">Reference proteome</keyword>
<sequence>MVYGCSARVHNRSGVSQPTPTCNLPTRHSIVGVQGLGSDPFFTWVKKGRAPESKSSRKLVDKLWTRKDKKHPKLDGNNEPVEFMWPRDLLVPSFTNARVATYSYKSGKGVKTTLRQLAEQFLNVLFQHRQKPDERQRPLVLIGHSLGGLVIQQALVIAALNRDFQELRLSVSGVIFLGAPFQGSNAAVLGKRLAQVTGGDLSLLELLQKDNTNLQSLSKEFSDSHHEWDFVCFYEDTDADYTLFKTRVVTASSATLSGRRMIFLHTDHSGLNKFSGSNDENYALVLPELQRMVNNGPSMVANRFKPKVGEPAGNKHWLVPRGINKLFTGRSEIIDRIKAALQDDGAQHAGKQKVFVITGLGGMGKTEICLQVANILREDFWGVFWVDVDSESTAKNDFISAVASFGSSAKSVDDARRLLANTKHNWLLILDNADDPEFDYQAYLPSGSRGVVLVTSRIYDCSQYSTVGSEVLTSLDIGLSKQLLLRAANIAEDLWPSVDQQAEDIAKLIGSHTLALIQAGTYIAKGYSRLDQYPEVYGKHRKRLLTYRPSQAQSRYGDVYATFEASAQILENSESEDARDALRLLGILSMLHSSALPLQIFENAWNRSRNVLHVSDTEIDLGTCSRWHALQLPEFMEVEANEWDPHRLNKASYLLVSLSFVVRSNLAGESPSLSMHPLAHAWAKDRQELIQQGQTWIATACIVALSILCYGSPRDSLVHLQSLLNIEVKTAFSLGPKPMLVSIFIIFCQNLATNRDDSRLKTLLQDIFGILAIEFDKPSIEYLEIYRIYGINLQDIGDLANSLQLYIQIAKILDERLPHSHYKRLISQHNVANAYHASGEVEKAIEIFEQVVEAQEDLHITNGRRLMSQHELARAYVANGQVDKAIELLEQVVEIKGTMPIAHPERLMSQHVLARAYHENGQADKAIELFEQVVEIRESVLPITHYDRLAAQDELAFIYNANRKAYKATHLLEQVVKIREELLPTTHHDRLGSEHELGHTYLQIGRVKEAIKLLEQVVKNREEILPVDNQARLMSQHELARGYVIDGQVEKAIKILEQVMKHRCKLPTDHPSRLMSQHVLARAYYKNGQVDKAIKLFEQVVDSEGALPITHPDRLFAQHELACAYNTDGQVDKAVELLEQVVKIQEEALPVANPERLSSQHELAHIYLVKGKGGRVKEAIDLLERVVNVREEVLPVTNTQRLASQHELAYAYYLNGQVEKAIELMEHVVKIKEEVQPATDNSRLISQSLLARFKKGV</sequence>
<reference evidence="9" key="2">
    <citation type="journal article" date="2018" name="Nat. Commun.">
        <title>Extreme sensitivity to ultraviolet light in the fungal pathogen causing white-nose syndrome of bats.</title>
        <authorList>
            <person name="Palmer J.M."/>
            <person name="Drees K.P."/>
            <person name="Foster J.T."/>
            <person name="Lindner D.L."/>
        </authorList>
    </citation>
    <scope>NUCLEOTIDE SEQUENCE [LARGE SCALE GENOMIC DNA]</scope>
    <source>
        <strain evidence="9">UAMH 10579</strain>
    </source>
</reference>
<dbReference type="Pfam" id="PF13424">
    <property type="entry name" value="TPR_12"/>
    <property type="match status" value="4"/>
</dbReference>
<gene>
    <name evidence="8" type="ORF">VE01_02323</name>
</gene>
<reference evidence="8 9" key="1">
    <citation type="submission" date="2016-03" db="EMBL/GenBank/DDBJ databases">
        <title>Comparative genomics of Pseudogymnoascus destructans, the fungus causing white-nose syndrome of bats.</title>
        <authorList>
            <person name="Palmer J.M."/>
            <person name="Drees K.P."/>
            <person name="Foster J.T."/>
            <person name="Lindner D.L."/>
        </authorList>
    </citation>
    <scope>NUCLEOTIDE SEQUENCE [LARGE SCALE GENOMIC DNA]</scope>
    <source>
        <strain evidence="8 9">UAMH 10579</strain>
    </source>
</reference>
<dbReference type="InterPro" id="IPR029058">
    <property type="entry name" value="AB_hydrolase_fold"/>
</dbReference>